<dbReference type="Proteomes" id="UP000639772">
    <property type="component" value="Unassembled WGS sequence"/>
</dbReference>
<dbReference type="GO" id="GO:0005634">
    <property type="term" value="C:nucleus"/>
    <property type="evidence" value="ECO:0007669"/>
    <property type="project" value="TreeGrafter"/>
</dbReference>
<evidence type="ECO:0000313" key="10">
    <source>
        <dbReference type="Proteomes" id="UP000639772"/>
    </source>
</evidence>
<evidence type="ECO:0000256" key="1">
    <source>
        <dbReference type="ARBA" id="ARBA00012513"/>
    </source>
</evidence>
<dbReference type="EC" id="2.7.11.1" evidence="1"/>
<dbReference type="PANTHER" id="PTHR44167">
    <property type="entry name" value="OVARIAN-SPECIFIC SERINE/THREONINE-PROTEIN KINASE LOK-RELATED"/>
    <property type="match status" value="1"/>
</dbReference>
<keyword evidence="5" id="KW-0418">Kinase</keyword>
<dbReference type="GO" id="GO:0044773">
    <property type="term" value="P:mitotic DNA damage checkpoint signaling"/>
    <property type="evidence" value="ECO:0007669"/>
    <property type="project" value="TreeGrafter"/>
</dbReference>
<proteinExistence type="predicted"/>
<dbReference type="PANTHER" id="PTHR44167:SF23">
    <property type="entry name" value="CDC7 KINASE, ISOFORM A-RELATED"/>
    <property type="match status" value="1"/>
</dbReference>
<name>A0A835PKI5_VANPL</name>
<evidence type="ECO:0000256" key="4">
    <source>
        <dbReference type="ARBA" id="ARBA00022741"/>
    </source>
</evidence>
<protein>
    <recommendedName>
        <fullName evidence="1">non-specific serine/threonine protein kinase</fullName>
        <ecNumber evidence="1">2.7.11.1</ecNumber>
    </recommendedName>
</protein>
<organism evidence="9 10">
    <name type="scientific">Vanilla planifolia</name>
    <name type="common">Vanilla</name>
    <dbReference type="NCBI Taxonomy" id="51239"/>
    <lineage>
        <taxon>Eukaryota</taxon>
        <taxon>Viridiplantae</taxon>
        <taxon>Streptophyta</taxon>
        <taxon>Embryophyta</taxon>
        <taxon>Tracheophyta</taxon>
        <taxon>Spermatophyta</taxon>
        <taxon>Magnoliopsida</taxon>
        <taxon>Liliopsida</taxon>
        <taxon>Asparagales</taxon>
        <taxon>Orchidaceae</taxon>
        <taxon>Vanilloideae</taxon>
        <taxon>Vanilleae</taxon>
        <taxon>Vanilla</taxon>
    </lineage>
</organism>
<evidence type="ECO:0000256" key="6">
    <source>
        <dbReference type="ARBA" id="ARBA00022840"/>
    </source>
</evidence>
<dbReference type="InterPro" id="IPR000719">
    <property type="entry name" value="Prot_kinase_dom"/>
</dbReference>
<keyword evidence="4" id="KW-0547">Nucleotide-binding</keyword>
<evidence type="ECO:0000259" key="8">
    <source>
        <dbReference type="PROSITE" id="PS50011"/>
    </source>
</evidence>
<keyword evidence="6" id="KW-0067">ATP-binding</keyword>
<feature type="region of interest" description="Disordered" evidence="7">
    <location>
        <begin position="1004"/>
        <end position="1058"/>
    </location>
</feature>
<dbReference type="EMBL" id="JADCNM010000014">
    <property type="protein sequence ID" value="KAG0454080.1"/>
    <property type="molecule type" value="Genomic_DNA"/>
</dbReference>
<evidence type="ECO:0000256" key="5">
    <source>
        <dbReference type="ARBA" id="ARBA00022777"/>
    </source>
</evidence>
<dbReference type="PROSITE" id="PS00108">
    <property type="entry name" value="PROTEIN_KINASE_ST"/>
    <property type="match status" value="1"/>
</dbReference>
<feature type="domain" description="Protein kinase" evidence="8">
    <location>
        <begin position="820"/>
        <end position="1276"/>
    </location>
</feature>
<evidence type="ECO:0000256" key="2">
    <source>
        <dbReference type="ARBA" id="ARBA00022527"/>
    </source>
</evidence>
<dbReference type="GO" id="GO:0005524">
    <property type="term" value="F:ATP binding"/>
    <property type="evidence" value="ECO:0007669"/>
    <property type="project" value="UniProtKB-KW"/>
</dbReference>
<dbReference type="InterPro" id="IPR011009">
    <property type="entry name" value="Kinase-like_dom_sf"/>
</dbReference>
<dbReference type="FunFam" id="1.10.510.10:FF:001893">
    <property type="entry name" value="Probable serine/threonine-protein kinase DDB_G0291918"/>
    <property type="match status" value="1"/>
</dbReference>
<dbReference type="PROSITE" id="PS50011">
    <property type="entry name" value="PROTEIN_KINASE_DOM"/>
    <property type="match status" value="1"/>
</dbReference>
<evidence type="ECO:0000313" key="9">
    <source>
        <dbReference type="EMBL" id="KAG0454080.1"/>
    </source>
</evidence>
<dbReference type="SUPFAM" id="SSF56112">
    <property type="entry name" value="Protein kinase-like (PK-like)"/>
    <property type="match status" value="1"/>
</dbReference>
<dbReference type="GO" id="GO:0004674">
    <property type="term" value="F:protein serine/threonine kinase activity"/>
    <property type="evidence" value="ECO:0007669"/>
    <property type="project" value="UniProtKB-KW"/>
</dbReference>
<dbReference type="OrthoDB" id="10020333at2759"/>
<evidence type="ECO:0000256" key="7">
    <source>
        <dbReference type="SAM" id="MobiDB-lite"/>
    </source>
</evidence>
<dbReference type="Pfam" id="PF00069">
    <property type="entry name" value="Pkinase"/>
    <property type="match status" value="2"/>
</dbReference>
<dbReference type="SMART" id="SM00220">
    <property type="entry name" value="S_TKc"/>
    <property type="match status" value="1"/>
</dbReference>
<gene>
    <name evidence="9" type="ORF">HPP92_025384</name>
</gene>
<keyword evidence="2" id="KW-0723">Serine/threonine-protein kinase</keyword>
<evidence type="ECO:0000256" key="3">
    <source>
        <dbReference type="ARBA" id="ARBA00022679"/>
    </source>
</evidence>
<dbReference type="InterPro" id="IPR008271">
    <property type="entry name" value="Ser/Thr_kinase_AS"/>
</dbReference>
<dbReference type="FunFam" id="1.10.510.10:FF:001725">
    <property type="entry name" value="Kinase like protein"/>
    <property type="match status" value="1"/>
</dbReference>
<feature type="compositionally biased region" description="Polar residues" evidence="7">
    <location>
        <begin position="1031"/>
        <end position="1048"/>
    </location>
</feature>
<sequence length="1302" mass="145473">METGHQNRFLISRSLRAPSTTSSQMKVAGASSELHDLSSPEVEMTWRLLTILMRLGCPARPAELAIRSNLAEDFVVRLCSIPGSAVILTDGGFVCPSDVALAALWRFVARAIDWGGARDESGVPGLRRRWSKAPLVYSRKRKACSVLDDSELALSSKERGIFAYDMRESSKGGELQKLPSQLNATRRKVYFDLSSRFVGVNALGCRSVVSENFDMKIFDYIGVDVVRKKFFDHSYSVVPHTEDNDFSSYETVDAVDVGVNACIPDVNAIKKFKIAEPHFQTSLQEARDQTSLLKHSINIDNPLPQLGINAGISESDAFECLNIIGPEFGEFPLDGVLNLSKLHQRVHEDQTDFPLIPRNEVIDVSDLHPKDEARLRPARMVEPVNIFKQKQKNLEPLKEAKSYITSRKEMARSIEASFISKNKAKILQNESMPFKDSFDTSKASMSLSIKKLMPNLELVRTNEEERSDAGKYDKGREIKRLPSQLNETPRKIYYGHTNHSTDINGIGCHSIVSEQAHIMPISHQNFSERDLNIFNYIGTTDIKKSCPNDFNSLVPCKEAKDFLDHENVALDMGVNACIPEELEIKKMTTAEPCYRSSLPGALAHRLLLNHSIEEDCDYLSLQLGINTRFPESDAVESLNMTRLEFGESLLGGESNQSMVHQGSNNGQIGFSLTTTNEDIDVNNLHPKDDKFHCTVLPKSKRSLLASSNCQCNNALRVSCAVNEGAKNVVSIDARLRVDVMDESTNVSKQKHKNFMALDKEKSNSPSEKGKVASVEANLITRKKANIIHNESMPCKEDRLEASKTSMSSSVKKLMPNFESYVIKEEEGSGGYGTVYKAQRKEDGKIFAIKCPHANAHSLHVNNELKMLERFGGRNFIIKYESSFKNGESECFVLEHIEHDRPEVLKKEISLFELQWYGYCMFRALASLHKQGVVHRDVKPGNFLFSRKLNKGFLIDFNLACDLHQKFCRSSKQKMSNVSMSAINIECSKVMNSTVLEKSMKEATNDSNNLVASKSGKKKANQGHGNGFPISHGSQTSGVTSAKDQTSAKTPVDWSKQPFPSKGRKELISFVHQAMHHPQNYKSGSSVSSQRKRIRAPMGKTDARLIMLTPMPLFSGVNPIAGAGMLKNRGYGKNKKEGPCVGTKGFRAPEVLFKSFHQGCKLDVWSAGVTLLYLMIGRAPFGGDPELNIKEIAKLRGSEDLWEVAKLHNCESAFPVDLLDVDSLKSMELRNWCVRNTKRPEFIDLIPDSLWDLVDRCLVVNPRCRLSAEDALMNKFFGPCHESMRKQRPQKKIGASDPSCSNS</sequence>
<comment type="caution">
    <text evidence="9">The sequence shown here is derived from an EMBL/GenBank/DDBJ whole genome shotgun (WGS) entry which is preliminary data.</text>
</comment>
<dbReference type="Gene3D" id="1.10.510.10">
    <property type="entry name" value="Transferase(Phosphotransferase) domain 1"/>
    <property type="match status" value="2"/>
</dbReference>
<accession>A0A835PKI5</accession>
<reference evidence="9 10" key="1">
    <citation type="journal article" date="2020" name="Nat. Food">
        <title>A phased Vanilla planifolia genome enables genetic improvement of flavour and production.</title>
        <authorList>
            <person name="Hasing T."/>
            <person name="Tang H."/>
            <person name="Brym M."/>
            <person name="Khazi F."/>
            <person name="Huang T."/>
            <person name="Chambers A.H."/>
        </authorList>
    </citation>
    <scope>NUCLEOTIDE SEQUENCE [LARGE SCALE GENOMIC DNA]</scope>
    <source>
        <tissue evidence="9">Leaf</tissue>
    </source>
</reference>
<keyword evidence="3" id="KW-0808">Transferase</keyword>